<reference evidence="2" key="2">
    <citation type="journal article" date="2021" name="Microbiome">
        <title>Successional dynamics and alternative stable states in a saline activated sludge microbial community over 9 years.</title>
        <authorList>
            <person name="Wang Y."/>
            <person name="Ye J."/>
            <person name="Ju F."/>
            <person name="Liu L."/>
            <person name="Boyd J.A."/>
            <person name="Deng Y."/>
            <person name="Parks D.H."/>
            <person name="Jiang X."/>
            <person name="Yin X."/>
            <person name="Woodcroft B.J."/>
            <person name="Tyson G.W."/>
            <person name="Hugenholtz P."/>
            <person name="Polz M.F."/>
            <person name="Zhang T."/>
        </authorList>
    </citation>
    <scope>NUCLEOTIDE SEQUENCE</scope>
    <source>
        <strain evidence="2">HKST-UBA03</strain>
    </source>
</reference>
<comment type="caution">
    <text evidence="2">The sequence shown here is derived from an EMBL/GenBank/DDBJ whole genome shotgun (WGS) entry which is preliminary data.</text>
</comment>
<reference evidence="2" key="1">
    <citation type="submission" date="2020-04" db="EMBL/GenBank/DDBJ databases">
        <authorList>
            <person name="Zhang T."/>
        </authorList>
    </citation>
    <scope>NUCLEOTIDE SEQUENCE</scope>
    <source>
        <strain evidence="2">HKST-UBA03</strain>
    </source>
</reference>
<protein>
    <submittedName>
        <fullName evidence="2">Uncharacterized protein</fullName>
    </submittedName>
</protein>
<accession>A0A955LL68</accession>
<sequence>MKSRHLLFAVAILAIAIVIATLTVAGVQTASAQTTPTCSVSVEVVAGTINQFDITVNASPNGWWLVQFGDTQYVDVDVHEGVASTFHAYSYDVGALTEYVIRVIYPNVGGLQRCALSISIDDRPTQTPTPTATPTDTPTPTPTATATPPMLDPLVLYANGLISDYNTPEEYLPTEIYVVGRYGGMPATLELHWSLSFSGWAASFDPDEYTRIRVDAMQELIVAVDVDYEWSVVSGAGGWDRINEPFCEVVATMVDAPNHYTFEVEGRFDYWQIRVDGEELVWYENQIGLFVETWLTIEPGQLVEYEISAAVHQAAPSACSTIVTVDNRVRHFYLPLVVKA</sequence>
<evidence type="ECO:0000313" key="2">
    <source>
        <dbReference type="EMBL" id="MCA9392386.1"/>
    </source>
</evidence>
<feature type="compositionally biased region" description="Low complexity" evidence="1">
    <location>
        <begin position="125"/>
        <end position="146"/>
    </location>
</feature>
<gene>
    <name evidence="2" type="ORF">KC614_04280</name>
</gene>
<evidence type="ECO:0000313" key="3">
    <source>
        <dbReference type="Proteomes" id="UP000751518"/>
    </source>
</evidence>
<name>A0A955LL68_UNCKA</name>
<proteinExistence type="predicted"/>
<dbReference type="AlphaFoldDB" id="A0A955LL68"/>
<feature type="region of interest" description="Disordered" evidence="1">
    <location>
        <begin position="121"/>
        <end position="146"/>
    </location>
</feature>
<dbReference type="EMBL" id="JAGQKZ010000046">
    <property type="protein sequence ID" value="MCA9392386.1"/>
    <property type="molecule type" value="Genomic_DNA"/>
</dbReference>
<evidence type="ECO:0000256" key="1">
    <source>
        <dbReference type="SAM" id="MobiDB-lite"/>
    </source>
</evidence>
<organism evidence="2 3">
    <name type="scientific">candidate division WWE3 bacterium</name>
    <dbReference type="NCBI Taxonomy" id="2053526"/>
    <lineage>
        <taxon>Bacteria</taxon>
        <taxon>Katanobacteria</taxon>
    </lineage>
</organism>
<dbReference type="Proteomes" id="UP000751518">
    <property type="component" value="Unassembled WGS sequence"/>
</dbReference>